<dbReference type="AlphaFoldDB" id="M1AVF5"/>
<reference evidence="1" key="2">
    <citation type="submission" date="2015-06" db="UniProtKB">
        <authorList>
            <consortium name="EnsemblPlants"/>
        </authorList>
    </citation>
    <scope>IDENTIFICATION</scope>
    <source>
        <strain evidence="1">DM1-3 516 R44</strain>
    </source>
</reference>
<proteinExistence type="predicted"/>
<name>M1AVF5_SOLTU</name>
<dbReference type="InParanoid" id="M1AVF5"/>
<keyword evidence="2" id="KW-1185">Reference proteome</keyword>
<dbReference type="Proteomes" id="UP000011115">
    <property type="component" value="Unassembled WGS sequence"/>
</dbReference>
<dbReference type="OMA" id="LCFYIKD"/>
<dbReference type="Gramene" id="PGSC0003DMT400031265">
    <property type="protein sequence ID" value="PGSC0003DMT400031265"/>
    <property type="gene ID" value="PGSC0003DMG400011981"/>
</dbReference>
<evidence type="ECO:0000313" key="1">
    <source>
        <dbReference type="EnsemblPlants" id="PGSC0003DMT400031265"/>
    </source>
</evidence>
<evidence type="ECO:0000313" key="2">
    <source>
        <dbReference type="Proteomes" id="UP000011115"/>
    </source>
</evidence>
<dbReference type="HOGENOM" id="CLU_2871978_0_0_1"/>
<dbReference type="EnsemblPlants" id="PGSC0003DMT400031265">
    <property type="protein sequence ID" value="PGSC0003DMT400031265"/>
    <property type="gene ID" value="PGSC0003DMG400011981"/>
</dbReference>
<reference evidence="2" key="1">
    <citation type="journal article" date="2011" name="Nature">
        <title>Genome sequence and analysis of the tuber crop potato.</title>
        <authorList>
            <consortium name="The Potato Genome Sequencing Consortium"/>
        </authorList>
    </citation>
    <scope>NUCLEOTIDE SEQUENCE [LARGE SCALE GENOMIC DNA]</scope>
    <source>
        <strain evidence="2">cv. DM1-3 516 R44</strain>
    </source>
</reference>
<accession>M1AVF5</accession>
<organism evidence="1 2">
    <name type="scientific">Solanum tuberosum</name>
    <name type="common">Potato</name>
    <dbReference type="NCBI Taxonomy" id="4113"/>
    <lineage>
        <taxon>Eukaryota</taxon>
        <taxon>Viridiplantae</taxon>
        <taxon>Streptophyta</taxon>
        <taxon>Embryophyta</taxon>
        <taxon>Tracheophyta</taxon>
        <taxon>Spermatophyta</taxon>
        <taxon>Magnoliopsida</taxon>
        <taxon>eudicotyledons</taxon>
        <taxon>Gunneridae</taxon>
        <taxon>Pentapetalae</taxon>
        <taxon>asterids</taxon>
        <taxon>lamiids</taxon>
        <taxon>Solanales</taxon>
        <taxon>Solanaceae</taxon>
        <taxon>Solanoideae</taxon>
        <taxon>Solaneae</taxon>
        <taxon>Solanum</taxon>
    </lineage>
</organism>
<protein>
    <submittedName>
        <fullName evidence="1">Uncharacterized protein</fullName>
    </submittedName>
</protein>
<dbReference type="PaxDb" id="4113-PGSC0003DMT400031265"/>
<sequence>MSYSKKKNNDFSSSLKSFFLCFYIKDDDTNKVVKDSISNGSYGPEETMISAAKHFSSPHKVRLI</sequence>